<dbReference type="EMBL" id="JACBNQ010000041">
    <property type="protein sequence ID" value="NYB76081.1"/>
    <property type="molecule type" value="Genomic_DNA"/>
</dbReference>
<dbReference type="PANTHER" id="PTHR38462">
    <property type="entry name" value="EXONUCLEASE-LIKE PROTEIN"/>
    <property type="match status" value="1"/>
</dbReference>
<feature type="domain" description="YprB ribonuclease H-like" evidence="1">
    <location>
        <begin position="26"/>
        <end position="193"/>
    </location>
</feature>
<comment type="caution">
    <text evidence="2">The sequence shown here is derived from an EMBL/GenBank/DDBJ whole genome shotgun (WGS) entry which is preliminary data.</text>
</comment>
<sequence length="322" mass="38080">MIIKTNEVKYKDIKSDLNNLFKEAFFIDIESTGLSRVYSSIISITILLHEEGNYKIYQIFCEYKIDEQEALKYLKDLIKTKKYIITYNGNSFDLPFLEYKLQSYNINFNFNNFSKIDLYSLIRQFKNKIGTSDLKLKTIESYFNINRNDTLSGKDIITLYEAFRIEPRKEFSYLILQHNYEDVYNLPVLFNRITDLYDTVLFFNDFIAYVVNDDVTIRKDTLICKYNITTGCKTDYVHSSMNFNININNRTSKIEIKIPLGFYSDNKISEFYFIDNTDYNVKAYSAIEGIKKNLIPIKFNNSIFNNNVLNIIIHILNNVFTK</sequence>
<dbReference type="RefSeq" id="WP_179239800.1">
    <property type="nucleotide sequence ID" value="NZ_JACBNQ010000041.1"/>
</dbReference>
<dbReference type="Proteomes" id="UP000611629">
    <property type="component" value="Unassembled WGS sequence"/>
</dbReference>
<dbReference type="InterPro" id="IPR036397">
    <property type="entry name" value="RNaseH_sf"/>
</dbReference>
<dbReference type="GO" id="GO:0003676">
    <property type="term" value="F:nucleic acid binding"/>
    <property type="evidence" value="ECO:0007669"/>
    <property type="project" value="InterPro"/>
</dbReference>
<name>A0A974BNB8_SEDHY</name>
<evidence type="ECO:0000313" key="3">
    <source>
        <dbReference type="Proteomes" id="UP000611629"/>
    </source>
</evidence>
<dbReference type="InterPro" id="IPR012337">
    <property type="entry name" value="RNaseH-like_sf"/>
</dbReference>
<evidence type="ECO:0000313" key="2">
    <source>
        <dbReference type="EMBL" id="NYB76081.1"/>
    </source>
</evidence>
<dbReference type="AlphaFoldDB" id="A0A974BNB8"/>
<dbReference type="InterPro" id="IPR038720">
    <property type="entry name" value="YprB_RNase_H-like_dom"/>
</dbReference>
<reference evidence="2" key="1">
    <citation type="submission" date="2020-07" db="EMBL/GenBank/DDBJ databases">
        <title>Genomic analysis of a strain of Sedimentibacter Hydroxybenzoicus DSM7310.</title>
        <authorList>
            <person name="Ma S."/>
        </authorList>
    </citation>
    <scope>NUCLEOTIDE SEQUENCE</scope>
    <source>
        <strain evidence="2">DSM 7310</strain>
    </source>
</reference>
<dbReference type="PANTHER" id="PTHR38462:SF1">
    <property type="entry name" value="YPRB RIBONUCLEASE H-LIKE DOMAIN-CONTAINING PROTEIN"/>
    <property type="match status" value="1"/>
</dbReference>
<organism evidence="2 3">
    <name type="scientific">Sedimentibacter hydroxybenzoicus DSM 7310</name>
    <dbReference type="NCBI Taxonomy" id="1123245"/>
    <lineage>
        <taxon>Bacteria</taxon>
        <taxon>Bacillati</taxon>
        <taxon>Bacillota</taxon>
        <taxon>Tissierellia</taxon>
        <taxon>Sedimentibacter</taxon>
    </lineage>
</organism>
<accession>A0A974BNB8</accession>
<protein>
    <submittedName>
        <fullName evidence="2">Ribonuclease H-like domain-containing protein</fullName>
    </submittedName>
</protein>
<evidence type="ECO:0000259" key="1">
    <source>
        <dbReference type="Pfam" id="PF13482"/>
    </source>
</evidence>
<proteinExistence type="predicted"/>
<gene>
    <name evidence="2" type="ORF">HZF24_18190</name>
</gene>
<dbReference type="Gene3D" id="3.30.420.10">
    <property type="entry name" value="Ribonuclease H-like superfamily/Ribonuclease H"/>
    <property type="match status" value="1"/>
</dbReference>
<dbReference type="SUPFAM" id="SSF53098">
    <property type="entry name" value="Ribonuclease H-like"/>
    <property type="match status" value="1"/>
</dbReference>
<dbReference type="Pfam" id="PF13482">
    <property type="entry name" value="RNase_H_2"/>
    <property type="match status" value="1"/>
</dbReference>
<keyword evidence="3" id="KW-1185">Reference proteome</keyword>